<evidence type="ECO:0000259" key="1">
    <source>
        <dbReference type="Pfam" id="PF00724"/>
    </source>
</evidence>
<dbReference type="Gene3D" id="3.20.20.70">
    <property type="entry name" value="Aldolase class I"/>
    <property type="match status" value="1"/>
</dbReference>
<comment type="caution">
    <text evidence="2">The sequence shown here is derived from an EMBL/GenBank/DDBJ whole genome shotgun (WGS) entry which is preliminary data.</text>
</comment>
<dbReference type="CDD" id="cd02933">
    <property type="entry name" value="OYE_like_FMN"/>
    <property type="match status" value="1"/>
</dbReference>
<name>A0A8H5G5K4_9AGAR</name>
<dbReference type="PANTHER" id="PTHR22893">
    <property type="entry name" value="NADH OXIDOREDUCTASE-RELATED"/>
    <property type="match status" value="1"/>
</dbReference>
<feature type="domain" description="NADH:flavin oxidoreductase/NADH oxidase N-terminal" evidence="1">
    <location>
        <begin position="9"/>
        <end position="356"/>
    </location>
</feature>
<dbReference type="InterPro" id="IPR045247">
    <property type="entry name" value="Oye-like"/>
</dbReference>
<dbReference type="PANTHER" id="PTHR22893:SF91">
    <property type="entry name" value="NADPH DEHYDROGENASE 2-RELATED"/>
    <property type="match status" value="1"/>
</dbReference>
<protein>
    <recommendedName>
        <fullName evidence="1">NADH:flavin oxidoreductase/NADH oxidase N-terminal domain-containing protein</fullName>
    </recommendedName>
</protein>
<dbReference type="InterPro" id="IPR001155">
    <property type="entry name" value="OxRdtase_FMN_N"/>
</dbReference>
<dbReference type="InterPro" id="IPR013785">
    <property type="entry name" value="Aldolase_TIM"/>
</dbReference>
<dbReference type="GO" id="GO:0010181">
    <property type="term" value="F:FMN binding"/>
    <property type="evidence" value="ECO:0007669"/>
    <property type="project" value="InterPro"/>
</dbReference>
<sequence>MASANVSALLKPVKIGPYTARNRIFMSALTRNRSVPTSVPNEVNVEYYRQRARSAGLIVTEGVLITQQGTEWPHAPGLWSREQVEGWKKVTDAVHAEGGLVYAQLWHCGRVSHPKAPEQIAAGVPVYAPSAISARGGKFRHIPGEPNATYVTPTAIDDPKKLIALFKKAAINAKEAGFDGVEIHGANGYLISQFLETGSNQRTDEYGGSTENRTRFALETLKEVIDVWGPERVGIKLSPAGGYNDMGMPLDDAKETYSYLTTEIDKLGIGYITFARYGEALDPVIDGKKRATVHDVVGTYTPLVKNPNTAVLVNTGYTAEEGAQAVEQGTAAAVVYGMNWIVHPDFAKRIQDGKPLDGFQRLDMMGLYGHYPPYPHTEDLFKGEKLAKLKEDLKKGYTDYPDADAAVPDAQDVPIKVGA</sequence>
<dbReference type="Proteomes" id="UP000559256">
    <property type="component" value="Unassembled WGS sequence"/>
</dbReference>
<accession>A0A8H5G5K4</accession>
<dbReference type="OrthoDB" id="276546at2759"/>
<dbReference type="EMBL" id="JAACJM010000049">
    <property type="protein sequence ID" value="KAF5358666.1"/>
    <property type="molecule type" value="Genomic_DNA"/>
</dbReference>
<proteinExistence type="predicted"/>
<reference evidence="2 3" key="1">
    <citation type="journal article" date="2020" name="ISME J.">
        <title>Uncovering the hidden diversity of litter-decomposition mechanisms in mushroom-forming fungi.</title>
        <authorList>
            <person name="Floudas D."/>
            <person name="Bentzer J."/>
            <person name="Ahren D."/>
            <person name="Johansson T."/>
            <person name="Persson P."/>
            <person name="Tunlid A."/>
        </authorList>
    </citation>
    <scope>NUCLEOTIDE SEQUENCE [LARGE SCALE GENOMIC DNA]</scope>
    <source>
        <strain evidence="2 3">CBS 291.85</strain>
    </source>
</reference>
<organism evidence="2 3">
    <name type="scientific">Tetrapyrgos nigripes</name>
    <dbReference type="NCBI Taxonomy" id="182062"/>
    <lineage>
        <taxon>Eukaryota</taxon>
        <taxon>Fungi</taxon>
        <taxon>Dikarya</taxon>
        <taxon>Basidiomycota</taxon>
        <taxon>Agaricomycotina</taxon>
        <taxon>Agaricomycetes</taxon>
        <taxon>Agaricomycetidae</taxon>
        <taxon>Agaricales</taxon>
        <taxon>Marasmiineae</taxon>
        <taxon>Marasmiaceae</taxon>
        <taxon>Tetrapyrgos</taxon>
    </lineage>
</organism>
<gene>
    <name evidence="2" type="ORF">D9758_007683</name>
</gene>
<dbReference type="SUPFAM" id="SSF51395">
    <property type="entry name" value="FMN-linked oxidoreductases"/>
    <property type="match status" value="1"/>
</dbReference>
<keyword evidence="3" id="KW-1185">Reference proteome</keyword>
<dbReference type="GO" id="GO:0016491">
    <property type="term" value="F:oxidoreductase activity"/>
    <property type="evidence" value="ECO:0007669"/>
    <property type="project" value="InterPro"/>
</dbReference>
<evidence type="ECO:0000313" key="2">
    <source>
        <dbReference type="EMBL" id="KAF5358666.1"/>
    </source>
</evidence>
<dbReference type="Pfam" id="PF00724">
    <property type="entry name" value="Oxidored_FMN"/>
    <property type="match status" value="1"/>
</dbReference>
<dbReference type="AlphaFoldDB" id="A0A8H5G5K4"/>
<evidence type="ECO:0000313" key="3">
    <source>
        <dbReference type="Proteomes" id="UP000559256"/>
    </source>
</evidence>